<feature type="compositionally biased region" description="Basic and acidic residues" evidence="2">
    <location>
        <begin position="296"/>
        <end position="306"/>
    </location>
</feature>
<dbReference type="OrthoDB" id="5296287at2759"/>
<feature type="domain" description="Xylanolytic transcriptional activator regulatory" evidence="3">
    <location>
        <begin position="212"/>
        <end position="285"/>
    </location>
</feature>
<evidence type="ECO:0000256" key="1">
    <source>
        <dbReference type="ARBA" id="ARBA00023242"/>
    </source>
</evidence>
<sequence length="700" mass="79157">MQGDSPELGSSLQGPKMAIPRLKRAPPPSPPPMSSERSREGHVEDEDGEAHGEAHVTASVGSNEDLDHLDEDLMRDHESRATGYVGLNSEVQWLRSAQRQTEDTGAEPYGQPHGPPGSTRDAASERSDALHDRRDDIQEHSRQGSMRYMNDTTFYLDSDDIETDIFVDPYEDPDPDIAEKLFNCYFETVHPSFPLTGALAFYFLVIGHVSRAWITIGISIRLALALGLHLRNEDPGAEESKKELLVRTWWSLQSTESLVSAITGRPPVIAFEDCTASLPRSLPGEQLNHRDTLRKFARRGTGDDSPHTMTDSYTSESGQRDPGRDHYLMNHINIAFISQKALLELYSPRTAARSWKSVQGSISGLLNELEEWSKAALPGGCQAARKKHMTGLEREQFLLKADYWSTKMLVTRPCLCKIERRIRNESKASVEFNKTSAEACVGAALEITKLFPDDPDLDFIYSKGPWWAIVHFIMQSIAVLILDMTYRNREIKSSEPSMVVSIRKLIRWLRAMRHNDPVAARAHHVIKGVLKRFSPALQSQADELLDLYEEETPGPDAYQHHYIPYNAQQTAEVPQENFRLNLMNTSSTFDPRPSQYYPLDNLPGHQGSFDPFYLPDESIVPMPFDNPFFTNFNHGVPFVNMQSLWDQPGYLNAFDLDLSHVNTSQDSHDGGQGSNVEYLPEQQQQQQQQQQHFEYYPSQG</sequence>
<evidence type="ECO:0000313" key="4">
    <source>
        <dbReference type="EMBL" id="CAG5179628.1"/>
    </source>
</evidence>
<dbReference type="InterPro" id="IPR007219">
    <property type="entry name" value="XnlR_reg_dom"/>
</dbReference>
<feature type="region of interest" description="Disordered" evidence="2">
    <location>
        <begin position="296"/>
        <end position="324"/>
    </location>
</feature>
<keyword evidence="5" id="KW-1185">Reference proteome</keyword>
<dbReference type="InterPro" id="IPR053230">
    <property type="entry name" value="Trans_reg_galc"/>
</dbReference>
<evidence type="ECO:0000259" key="3">
    <source>
        <dbReference type="SMART" id="SM00906"/>
    </source>
</evidence>
<name>A0A8J2I8F3_9PLEO</name>
<feature type="region of interest" description="Disordered" evidence="2">
    <location>
        <begin position="662"/>
        <end position="700"/>
    </location>
</feature>
<dbReference type="SMART" id="SM00906">
    <property type="entry name" value="Fungal_trans"/>
    <property type="match status" value="1"/>
</dbReference>
<feature type="compositionally biased region" description="Polar residues" evidence="2">
    <location>
        <begin position="307"/>
        <end position="317"/>
    </location>
</feature>
<dbReference type="GO" id="GO:0006351">
    <property type="term" value="P:DNA-templated transcription"/>
    <property type="evidence" value="ECO:0007669"/>
    <property type="project" value="InterPro"/>
</dbReference>
<organism evidence="4 5">
    <name type="scientific">Alternaria atra</name>
    <dbReference type="NCBI Taxonomy" id="119953"/>
    <lineage>
        <taxon>Eukaryota</taxon>
        <taxon>Fungi</taxon>
        <taxon>Dikarya</taxon>
        <taxon>Ascomycota</taxon>
        <taxon>Pezizomycotina</taxon>
        <taxon>Dothideomycetes</taxon>
        <taxon>Pleosporomycetidae</taxon>
        <taxon>Pleosporales</taxon>
        <taxon>Pleosporineae</taxon>
        <taxon>Pleosporaceae</taxon>
        <taxon>Alternaria</taxon>
        <taxon>Alternaria sect. Ulocladioides</taxon>
    </lineage>
</organism>
<dbReference type="GO" id="GO:0003677">
    <property type="term" value="F:DNA binding"/>
    <property type="evidence" value="ECO:0007669"/>
    <property type="project" value="InterPro"/>
</dbReference>
<feature type="region of interest" description="Disordered" evidence="2">
    <location>
        <begin position="1"/>
        <end position="77"/>
    </location>
</feature>
<dbReference type="Proteomes" id="UP000676310">
    <property type="component" value="Unassembled WGS sequence"/>
</dbReference>
<dbReference type="GeneID" id="67021596"/>
<keyword evidence="1" id="KW-0539">Nucleus</keyword>
<reference evidence="4" key="1">
    <citation type="submission" date="2021-05" db="EMBL/GenBank/DDBJ databases">
        <authorList>
            <person name="Stam R."/>
        </authorList>
    </citation>
    <scope>NUCLEOTIDE SEQUENCE</scope>
    <source>
        <strain evidence="4">CS162</strain>
    </source>
</reference>
<proteinExistence type="predicted"/>
<dbReference type="EMBL" id="CAJRGZ010000023">
    <property type="protein sequence ID" value="CAG5179628.1"/>
    <property type="molecule type" value="Genomic_DNA"/>
</dbReference>
<dbReference type="Pfam" id="PF04082">
    <property type="entry name" value="Fungal_trans"/>
    <property type="match status" value="1"/>
</dbReference>
<dbReference type="RefSeq" id="XP_043172949.1">
    <property type="nucleotide sequence ID" value="XM_043317014.1"/>
</dbReference>
<feature type="compositionally biased region" description="Basic and acidic residues" evidence="2">
    <location>
        <begin position="122"/>
        <end position="142"/>
    </location>
</feature>
<dbReference type="AlphaFoldDB" id="A0A8J2I8F3"/>
<gene>
    <name evidence="4" type="ORF">ALTATR162_LOCUS9381</name>
</gene>
<accession>A0A8J2I8F3</accession>
<dbReference type="GO" id="GO:0008270">
    <property type="term" value="F:zinc ion binding"/>
    <property type="evidence" value="ECO:0007669"/>
    <property type="project" value="InterPro"/>
</dbReference>
<feature type="region of interest" description="Disordered" evidence="2">
    <location>
        <begin position="97"/>
        <end position="144"/>
    </location>
</feature>
<dbReference type="CDD" id="cd12148">
    <property type="entry name" value="fungal_TF_MHR"/>
    <property type="match status" value="1"/>
</dbReference>
<feature type="compositionally biased region" description="Low complexity" evidence="2">
    <location>
        <begin position="682"/>
        <end position="691"/>
    </location>
</feature>
<dbReference type="PANTHER" id="PTHR47654">
    <property type="entry name" value="ZN(II)2CYS6 TRANSCRIPTION FACTOR (EUROFUNG)-RELATED"/>
    <property type="match status" value="1"/>
</dbReference>
<protein>
    <recommendedName>
        <fullName evidence="3">Xylanolytic transcriptional activator regulatory domain-containing protein</fullName>
    </recommendedName>
</protein>
<comment type="caution">
    <text evidence="4">The sequence shown here is derived from an EMBL/GenBank/DDBJ whole genome shotgun (WGS) entry which is preliminary data.</text>
</comment>
<evidence type="ECO:0000256" key="2">
    <source>
        <dbReference type="SAM" id="MobiDB-lite"/>
    </source>
</evidence>
<dbReference type="PANTHER" id="PTHR47654:SF5">
    <property type="entry name" value="TRANSCRIPTION FACTOR DOMAIN-CONTAINING PROTEIN"/>
    <property type="match status" value="1"/>
</dbReference>
<evidence type="ECO:0000313" key="5">
    <source>
        <dbReference type="Proteomes" id="UP000676310"/>
    </source>
</evidence>